<dbReference type="Proteomes" id="UP000430146">
    <property type="component" value="Unassembled WGS sequence"/>
</dbReference>
<organism evidence="2 3">
    <name type="scientific">Mycolicibacterium vanbaalenii</name>
    <name type="common">Mycobacterium vanbaalenii</name>
    <dbReference type="NCBI Taxonomy" id="110539"/>
    <lineage>
        <taxon>Bacteria</taxon>
        <taxon>Bacillati</taxon>
        <taxon>Actinomycetota</taxon>
        <taxon>Actinomycetes</taxon>
        <taxon>Mycobacteriales</taxon>
        <taxon>Mycobacteriaceae</taxon>
        <taxon>Mycolicibacterium</taxon>
    </lineage>
</organism>
<feature type="compositionally biased region" description="Low complexity" evidence="1">
    <location>
        <begin position="432"/>
        <end position="443"/>
    </location>
</feature>
<reference evidence="2 3" key="1">
    <citation type="submission" date="2019-11" db="EMBL/GenBank/DDBJ databases">
        <authorList>
            <person name="Holert J."/>
        </authorList>
    </citation>
    <scope>NUCLEOTIDE SEQUENCE [LARGE SCALE GENOMIC DNA]</scope>
    <source>
        <strain evidence="2">BC8_1</strain>
    </source>
</reference>
<sequence length="799" mass="78616">MAAVVGNAGDIQRPSGRASSLTVLPYWPSISETDLQALADDERAMATSVSGYADTVQNEMTKGASLLVGQGGEARIALMRKMVNHADGGANHFKSTATAADSFRAIVSGLKTDLSRVADAAAEAWDTAQSSGGTSAAVSAMAPFKAEAASLYSTALEDIAATPAVLPIPEAPVGETPDAPRDNVAEPASNTEQKEADEKPVPDSPGEEAPADGDSAGKDGGDVKQLGTEPDGTATDVRETTDGSPVAPGTATGLPSTTTGLPAAGLPMGGASGGSAGGGMPSAGSAMGGLRPPQMPSGLSNPLGSGGKSLSDAFTSPASAADSLGSGGSLTSAASSFNSGLASGIGSSGAVSPPPLEKFVAQHPGAAPAVAAPLQGPVQPSVAAAGGGSAGPAAGPMVGGGGGMPMMAHPPAAGGSGGGPLAPFVPPGGGSAASPTAAGPTAPASAAAAPASAAPSGQQGGAAPVMAGTSGAATAASMPEPEVSADMMLARQVIDGLVRGTDAAWNTIDAGFVNWAVAVVRTHLGPQLVIGSSAGGGVYVPASVFVPTTARLAPIDPALPWSWASGFLGWRRPADLLTAHADVLSDRVSGVVRSALVTTAEGPRPAGWSDFETVTLRSILHSPGSVPVLDGAHQHRLATIDPALAQQIASVGSGPASISVAAVITRSVVESAVATAGAVGPDGPVRGADGPIHVAEAADLTFLNQLSQGAVDWDSYDAEVAQRHDGNATSPHMNGPLDLDDSADSLRQRLLYMAFYRTALIAELIRFWRQPASPALADIVYCAVAAGFKPVVTSTLNSI</sequence>
<proteinExistence type="predicted"/>
<evidence type="ECO:0000313" key="3">
    <source>
        <dbReference type="Proteomes" id="UP000430146"/>
    </source>
</evidence>
<feature type="compositionally biased region" description="Basic and acidic residues" evidence="1">
    <location>
        <begin position="192"/>
        <end position="201"/>
    </location>
</feature>
<keyword evidence="3" id="KW-1185">Reference proteome</keyword>
<accession>A0A5S9P8I1</accession>
<dbReference type="AlphaFoldDB" id="A0A5S9P8I1"/>
<feature type="region of interest" description="Disordered" evidence="1">
    <location>
        <begin position="168"/>
        <end position="331"/>
    </location>
</feature>
<feature type="region of interest" description="Disordered" evidence="1">
    <location>
        <begin position="409"/>
        <end position="443"/>
    </location>
</feature>
<evidence type="ECO:0000313" key="2">
    <source>
        <dbReference type="EMBL" id="CAA0099769.1"/>
    </source>
</evidence>
<dbReference type="EMBL" id="CACSIP010000007">
    <property type="protein sequence ID" value="CAA0099769.1"/>
    <property type="molecule type" value="Genomic_DNA"/>
</dbReference>
<feature type="compositionally biased region" description="Low complexity" evidence="1">
    <location>
        <begin position="297"/>
        <end position="331"/>
    </location>
</feature>
<feature type="compositionally biased region" description="Gly residues" evidence="1">
    <location>
        <begin position="267"/>
        <end position="281"/>
    </location>
</feature>
<evidence type="ECO:0000256" key="1">
    <source>
        <dbReference type="SAM" id="MobiDB-lite"/>
    </source>
</evidence>
<gene>
    <name evidence="2" type="ORF">AELLOGFF_03186</name>
</gene>
<name>A0A5S9P8I1_MYCVN</name>
<protein>
    <submittedName>
        <fullName evidence="2">Uncharacterized protein</fullName>
    </submittedName>
</protein>